<reference evidence="2 3" key="1">
    <citation type="submission" date="2017-12" db="EMBL/GenBank/DDBJ databases">
        <title>Comparative genomics of Botrytis spp.</title>
        <authorList>
            <person name="Valero-Jimenez C.A."/>
            <person name="Tapia P."/>
            <person name="Veloso J."/>
            <person name="Silva-Moreno E."/>
            <person name="Staats M."/>
            <person name="Valdes J.H."/>
            <person name="Van Kan J.A.L."/>
        </authorList>
    </citation>
    <scope>NUCLEOTIDE SEQUENCE [LARGE SCALE GENOMIC DNA]</scope>
    <source>
        <strain evidence="2 3">MUCL11595</strain>
    </source>
</reference>
<comment type="caution">
    <text evidence="2">The sequence shown here is derived from an EMBL/GenBank/DDBJ whole genome shotgun (WGS) entry which is preliminary data.</text>
</comment>
<protein>
    <submittedName>
        <fullName evidence="2">Uncharacterized protein</fullName>
    </submittedName>
</protein>
<dbReference type="Proteomes" id="UP000297527">
    <property type="component" value="Unassembled WGS sequence"/>
</dbReference>
<name>A0A4Z1HVA2_9HELO</name>
<evidence type="ECO:0000256" key="1">
    <source>
        <dbReference type="SAM" id="MobiDB-lite"/>
    </source>
</evidence>
<feature type="compositionally biased region" description="Low complexity" evidence="1">
    <location>
        <begin position="154"/>
        <end position="195"/>
    </location>
</feature>
<keyword evidence="3" id="KW-1185">Reference proteome</keyword>
<accession>A0A4Z1HVA2</accession>
<dbReference type="OrthoDB" id="3550268at2759"/>
<evidence type="ECO:0000313" key="2">
    <source>
        <dbReference type="EMBL" id="TGO52891.1"/>
    </source>
</evidence>
<proteinExistence type="predicted"/>
<organism evidence="2 3">
    <name type="scientific">Botryotinia convoluta</name>
    <dbReference type="NCBI Taxonomy" id="54673"/>
    <lineage>
        <taxon>Eukaryota</taxon>
        <taxon>Fungi</taxon>
        <taxon>Dikarya</taxon>
        <taxon>Ascomycota</taxon>
        <taxon>Pezizomycotina</taxon>
        <taxon>Leotiomycetes</taxon>
        <taxon>Helotiales</taxon>
        <taxon>Sclerotiniaceae</taxon>
        <taxon>Botryotinia</taxon>
    </lineage>
</organism>
<evidence type="ECO:0000313" key="3">
    <source>
        <dbReference type="Proteomes" id="UP000297527"/>
    </source>
</evidence>
<feature type="region of interest" description="Disordered" evidence="1">
    <location>
        <begin position="100"/>
        <end position="142"/>
    </location>
</feature>
<sequence length="218" mass="23506">MNTSNNVTSGHYCEIDRFRCLKCEHDDYRHRYRCERHLVGDAYCREAIPMITPDRNVFCRDCAEDDDLEASNQGRMSPEMPVTRHVPIGSNITQERTAEIQPVSTNSLQSPGPADPNMSSGGWDEPGGVPLSMLNPQSSAHVTPDQDLAMAPLASQNSPAAPPSSDQSKITTAPALAPAPTAASASVPEPAPGSATRHTGIWEKLRGWCCCSSEESAT</sequence>
<feature type="region of interest" description="Disordered" evidence="1">
    <location>
        <begin position="154"/>
        <end position="199"/>
    </location>
</feature>
<gene>
    <name evidence="2" type="ORF">BCON_0133g00360</name>
</gene>
<dbReference type="AlphaFoldDB" id="A0A4Z1HVA2"/>
<dbReference type="EMBL" id="PQXN01000133">
    <property type="protein sequence ID" value="TGO52891.1"/>
    <property type="molecule type" value="Genomic_DNA"/>
</dbReference>